<name>A0A6A6E4C9_9PEZI</name>
<evidence type="ECO:0000313" key="2">
    <source>
        <dbReference type="Proteomes" id="UP000800200"/>
    </source>
</evidence>
<protein>
    <submittedName>
        <fullName evidence="1">Uncharacterized protein</fullName>
    </submittedName>
</protein>
<dbReference type="EMBL" id="ML994629">
    <property type="protein sequence ID" value="KAF2186741.1"/>
    <property type="molecule type" value="Genomic_DNA"/>
</dbReference>
<dbReference type="AlphaFoldDB" id="A0A6A6E4C9"/>
<evidence type="ECO:0000313" key="1">
    <source>
        <dbReference type="EMBL" id="KAF2186741.1"/>
    </source>
</evidence>
<reference evidence="1" key="1">
    <citation type="journal article" date="2020" name="Stud. Mycol.">
        <title>101 Dothideomycetes genomes: a test case for predicting lifestyles and emergence of pathogens.</title>
        <authorList>
            <person name="Haridas S."/>
            <person name="Albert R."/>
            <person name="Binder M."/>
            <person name="Bloem J."/>
            <person name="Labutti K."/>
            <person name="Salamov A."/>
            <person name="Andreopoulos B."/>
            <person name="Baker S."/>
            <person name="Barry K."/>
            <person name="Bills G."/>
            <person name="Bluhm B."/>
            <person name="Cannon C."/>
            <person name="Castanera R."/>
            <person name="Culley D."/>
            <person name="Daum C."/>
            <person name="Ezra D."/>
            <person name="Gonzalez J."/>
            <person name="Henrissat B."/>
            <person name="Kuo A."/>
            <person name="Liang C."/>
            <person name="Lipzen A."/>
            <person name="Lutzoni F."/>
            <person name="Magnuson J."/>
            <person name="Mondo S."/>
            <person name="Nolan M."/>
            <person name="Ohm R."/>
            <person name="Pangilinan J."/>
            <person name="Park H.-J."/>
            <person name="Ramirez L."/>
            <person name="Alfaro M."/>
            <person name="Sun H."/>
            <person name="Tritt A."/>
            <person name="Yoshinaga Y."/>
            <person name="Zwiers L.-H."/>
            <person name="Turgeon B."/>
            <person name="Goodwin S."/>
            <person name="Spatafora J."/>
            <person name="Crous P."/>
            <person name="Grigoriev I."/>
        </authorList>
    </citation>
    <scope>NUCLEOTIDE SEQUENCE</scope>
    <source>
        <strain evidence="1">CBS 207.26</strain>
    </source>
</reference>
<organism evidence="1 2">
    <name type="scientific">Zopfia rhizophila CBS 207.26</name>
    <dbReference type="NCBI Taxonomy" id="1314779"/>
    <lineage>
        <taxon>Eukaryota</taxon>
        <taxon>Fungi</taxon>
        <taxon>Dikarya</taxon>
        <taxon>Ascomycota</taxon>
        <taxon>Pezizomycotina</taxon>
        <taxon>Dothideomycetes</taxon>
        <taxon>Dothideomycetes incertae sedis</taxon>
        <taxon>Zopfiaceae</taxon>
        <taxon>Zopfia</taxon>
    </lineage>
</organism>
<gene>
    <name evidence="1" type="ORF">K469DRAFT_687094</name>
</gene>
<proteinExistence type="predicted"/>
<keyword evidence="2" id="KW-1185">Reference proteome</keyword>
<dbReference type="Proteomes" id="UP000800200">
    <property type="component" value="Unassembled WGS sequence"/>
</dbReference>
<accession>A0A6A6E4C9</accession>
<sequence length="179" mass="19929">MDKRYGSANLLEETRAIPPCPFELLSALLEMGPTCTSQQTHDEAKSIFKAVFITSSTAVEVIDTSPGSRIHQVALDSAYHAGLSLHMLVLEKEAENCLEFFIMKFVPCVHYGSEISRGDLNNAIQKLDKIYSQKKQPRSGNALYEQARDPYIKRPTIIIVGSPGRVCNQKLHGGRRYSS</sequence>